<sequence length="740" mass="80670">MVENAQAGPFPRPASLEMQRKWVEAGLSTPGVNVPREALLNFAPFVVDPESMLTEQDRVGTRIWRPDVLRQLHTDAGDMLIAVVRMHGAGGSVWEHNERISSLWHSPANPAPVREGESSLSAVRPYVQQVAGGSTQEFAAVESVAENRESLVANLEKAASGLREREGHRAYDLRQDLILNGQLEPGLYVAQHILIKEAPLQARDGRPLHPAEHWQWMAVRGNNRTQRRHDIFRISSADVVAGVPVKKVGGSGEDVVFDPNDWLTRLSALLNEEYAALSAATSPADPDDDTRAVQAARLAVVDSHLVVGTSAPRRLYRIAQMSNRRDHVHMPLEFTPNDRGRALGRSVLGMYAAEGVLDERVADVLSGGVPIAGLPGLPADATVSELRDIRSMMLLRELFPVERRKRLLIRRALSEAPPSQLSAPEANRRARVWSAMTSESFPSPWNPRIAEVFQLGDVRDGLNPSDRRLPELLAQADTDDEAFEELISFRAAHWLAAFGIIDADRGSLTGQKTDDDGAKADRVRRTVKNNLMAMRNNRRKAVGVLRELAVAMDEGDRRPRKISATGEPLLEPMNRAWFNREFPKEAGTRGRGVPKPRVNSVGPRSIAQSVQVAAGNGAMSVPGEERTAPAAKSGPVRSPKVVPTRPAPDEVQPPSLESGPATDPAPDTAVNLEQQVEALVHDVGRCQELAASLAVPAKPGGRSLTRDQADSIALGLMTAEVEIRRLRAKLESLAEPLAGP</sequence>
<evidence type="ECO:0000313" key="2">
    <source>
        <dbReference type="EMBL" id="GAA0545308.1"/>
    </source>
</evidence>
<proteinExistence type="predicted"/>
<evidence type="ECO:0008006" key="4">
    <source>
        <dbReference type="Google" id="ProtNLM"/>
    </source>
</evidence>
<dbReference type="Proteomes" id="UP001501576">
    <property type="component" value="Unassembled WGS sequence"/>
</dbReference>
<dbReference type="EMBL" id="BAAABZ010000052">
    <property type="protein sequence ID" value="GAA0545308.1"/>
    <property type="molecule type" value="Genomic_DNA"/>
</dbReference>
<gene>
    <name evidence="2" type="ORF">GCM10010390_54250</name>
</gene>
<evidence type="ECO:0000313" key="3">
    <source>
        <dbReference type="Proteomes" id="UP001501576"/>
    </source>
</evidence>
<accession>A0ABN1DJX8</accession>
<comment type="caution">
    <text evidence="2">The sequence shown here is derived from an EMBL/GenBank/DDBJ whole genome shotgun (WGS) entry which is preliminary data.</text>
</comment>
<feature type="region of interest" description="Disordered" evidence="1">
    <location>
        <begin position="585"/>
        <end position="667"/>
    </location>
</feature>
<protein>
    <recommendedName>
        <fullName evidence="4">PE-PGRS family protein</fullName>
    </recommendedName>
</protein>
<keyword evidence="3" id="KW-1185">Reference proteome</keyword>
<organism evidence="2 3">
    <name type="scientific">Streptomyces mordarskii</name>
    <dbReference type="NCBI Taxonomy" id="1226758"/>
    <lineage>
        <taxon>Bacteria</taxon>
        <taxon>Bacillati</taxon>
        <taxon>Actinomycetota</taxon>
        <taxon>Actinomycetes</taxon>
        <taxon>Kitasatosporales</taxon>
        <taxon>Streptomycetaceae</taxon>
        <taxon>Streptomyces</taxon>
    </lineage>
</organism>
<name>A0ABN1DJX8_9ACTN</name>
<reference evidence="2 3" key="1">
    <citation type="journal article" date="2019" name="Int. J. Syst. Evol. Microbiol.">
        <title>The Global Catalogue of Microorganisms (GCM) 10K type strain sequencing project: providing services to taxonomists for standard genome sequencing and annotation.</title>
        <authorList>
            <consortium name="The Broad Institute Genomics Platform"/>
            <consortium name="The Broad Institute Genome Sequencing Center for Infectious Disease"/>
            <person name="Wu L."/>
            <person name="Ma J."/>
        </authorList>
    </citation>
    <scope>NUCLEOTIDE SEQUENCE [LARGE SCALE GENOMIC DNA]</scope>
    <source>
        <strain evidence="2 3">JCM 5052</strain>
    </source>
</reference>
<evidence type="ECO:0000256" key="1">
    <source>
        <dbReference type="SAM" id="MobiDB-lite"/>
    </source>
</evidence>